<organism evidence="1 2">
    <name type="scientific">Alteromonas alba</name>
    <dbReference type="NCBI Taxonomy" id="2079529"/>
    <lineage>
        <taxon>Bacteria</taxon>
        <taxon>Pseudomonadati</taxon>
        <taxon>Pseudomonadota</taxon>
        <taxon>Gammaproteobacteria</taxon>
        <taxon>Alteromonadales</taxon>
        <taxon>Alteromonadaceae</taxon>
        <taxon>Alteromonas/Salinimonas group</taxon>
        <taxon>Alteromonas</taxon>
    </lineage>
</organism>
<reference evidence="2" key="1">
    <citation type="journal article" date="2020" name="Int. J. Syst. Evol. Microbiol.">
        <title>Alteromonas alba sp. nov., a marine bacterium isolated from the seawater of the West Pacific Ocean.</title>
        <authorList>
            <person name="Sun C."/>
            <person name="Wu Y.-H."/>
            <person name="Xamxidin M."/>
            <person name="Cheng H."/>
            <person name="Xu X.-W."/>
        </authorList>
    </citation>
    <scope>NUCLEOTIDE SEQUENCE [LARGE SCALE GENOMIC DNA]</scope>
    <source>
        <strain evidence="2">190</strain>
    </source>
</reference>
<dbReference type="AlphaFoldDB" id="A0A2S9V3G4"/>
<keyword evidence="2" id="KW-1185">Reference proteome</keyword>
<gene>
    <name evidence="1" type="ORF">C6Y40_24300</name>
</gene>
<evidence type="ECO:0008006" key="3">
    <source>
        <dbReference type="Google" id="ProtNLM"/>
    </source>
</evidence>
<proteinExistence type="predicted"/>
<dbReference type="Proteomes" id="UP000238949">
    <property type="component" value="Unassembled WGS sequence"/>
</dbReference>
<accession>A0A2S9V3G4</accession>
<name>A0A2S9V3G4_9ALTE</name>
<evidence type="ECO:0000313" key="2">
    <source>
        <dbReference type="Proteomes" id="UP000238949"/>
    </source>
</evidence>
<protein>
    <recommendedName>
        <fullName evidence="3">PAS domain-containing protein</fullName>
    </recommendedName>
</protein>
<sequence length="92" mass="10176">MLVRKSVYTQQIEALERQLALSKSSEKECLAIKRQTNYLAISAAGMILESSPQFEALSGYSKAQLTCEHIDNLLSESLTQTSFFRACSSLAP</sequence>
<dbReference type="EMBL" id="PVNP01000220">
    <property type="protein sequence ID" value="PRO70983.1"/>
    <property type="molecule type" value="Genomic_DNA"/>
</dbReference>
<comment type="caution">
    <text evidence="1">The sequence shown here is derived from an EMBL/GenBank/DDBJ whole genome shotgun (WGS) entry which is preliminary data.</text>
</comment>
<evidence type="ECO:0000313" key="1">
    <source>
        <dbReference type="EMBL" id="PRO70983.1"/>
    </source>
</evidence>
<dbReference type="RefSeq" id="WP_105936967.1">
    <property type="nucleotide sequence ID" value="NZ_PVNP01000220.1"/>
</dbReference>